<feature type="signal peptide" evidence="1">
    <location>
        <begin position="1"/>
        <end position="24"/>
    </location>
</feature>
<feature type="domain" description="DUF4440" evidence="2">
    <location>
        <begin position="44"/>
        <end position="147"/>
    </location>
</feature>
<dbReference type="InterPro" id="IPR032710">
    <property type="entry name" value="NTF2-like_dom_sf"/>
</dbReference>
<dbReference type="Pfam" id="PF14534">
    <property type="entry name" value="DUF4440"/>
    <property type="match status" value="1"/>
</dbReference>
<organism evidence="3 4">
    <name type="scientific">Dyella flagellata</name>
    <dbReference type="NCBI Taxonomy" id="1867833"/>
    <lineage>
        <taxon>Bacteria</taxon>
        <taxon>Pseudomonadati</taxon>
        <taxon>Pseudomonadota</taxon>
        <taxon>Gammaproteobacteria</taxon>
        <taxon>Lysobacterales</taxon>
        <taxon>Rhodanobacteraceae</taxon>
        <taxon>Dyella</taxon>
    </lineage>
</organism>
<evidence type="ECO:0000313" key="3">
    <source>
        <dbReference type="EMBL" id="GLQ88369.1"/>
    </source>
</evidence>
<dbReference type="InterPro" id="IPR027843">
    <property type="entry name" value="DUF4440"/>
</dbReference>
<sequence>MINKRIFFAHITVASLLLPWTVNARQPTAGGASANDTIGQHLVAEERASWDLAIKHDAVAYRALHAPDFFTLTGTGVVGKVPSEASAMDPDAHFDHCELAGFGVHFVAQDTALITYHVKANGLDHGKAFQVDNYASSLWMNRHGQWQNVFYQATPAPKS</sequence>
<dbReference type="EMBL" id="BSOA01000015">
    <property type="protein sequence ID" value="GLQ88369.1"/>
    <property type="molecule type" value="Genomic_DNA"/>
</dbReference>
<dbReference type="Gene3D" id="3.10.450.50">
    <property type="match status" value="1"/>
</dbReference>
<comment type="caution">
    <text evidence="3">The sequence shown here is derived from an EMBL/GenBank/DDBJ whole genome shotgun (WGS) entry which is preliminary data.</text>
</comment>
<keyword evidence="1" id="KW-0732">Signal</keyword>
<dbReference type="SUPFAM" id="SSF54427">
    <property type="entry name" value="NTF2-like"/>
    <property type="match status" value="1"/>
</dbReference>
<feature type="chain" id="PRO_5045518208" description="DUF4440 domain-containing protein" evidence="1">
    <location>
        <begin position="25"/>
        <end position="159"/>
    </location>
</feature>
<protein>
    <recommendedName>
        <fullName evidence="2">DUF4440 domain-containing protein</fullName>
    </recommendedName>
</protein>
<dbReference type="RefSeq" id="WP_284331812.1">
    <property type="nucleotide sequence ID" value="NZ_BSOA01000015.1"/>
</dbReference>
<name>A0ABQ5XD45_9GAMM</name>
<evidence type="ECO:0000313" key="4">
    <source>
        <dbReference type="Proteomes" id="UP001156627"/>
    </source>
</evidence>
<reference evidence="4" key="1">
    <citation type="journal article" date="2019" name="Int. J. Syst. Evol. Microbiol.">
        <title>The Global Catalogue of Microorganisms (GCM) 10K type strain sequencing project: providing services to taxonomists for standard genome sequencing and annotation.</title>
        <authorList>
            <consortium name="The Broad Institute Genomics Platform"/>
            <consortium name="The Broad Institute Genome Sequencing Center for Infectious Disease"/>
            <person name="Wu L."/>
            <person name="Ma J."/>
        </authorList>
    </citation>
    <scope>NUCLEOTIDE SEQUENCE [LARGE SCALE GENOMIC DNA]</scope>
    <source>
        <strain evidence="4">NBRC 111981</strain>
    </source>
</reference>
<accession>A0ABQ5XD45</accession>
<dbReference type="Proteomes" id="UP001156627">
    <property type="component" value="Unassembled WGS sequence"/>
</dbReference>
<gene>
    <name evidence="3" type="ORF">GCM10007898_19380</name>
</gene>
<evidence type="ECO:0000259" key="2">
    <source>
        <dbReference type="Pfam" id="PF14534"/>
    </source>
</evidence>
<evidence type="ECO:0000256" key="1">
    <source>
        <dbReference type="SAM" id="SignalP"/>
    </source>
</evidence>
<proteinExistence type="predicted"/>
<keyword evidence="4" id="KW-1185">Reference proteome</keyword>